<dbReference type="Proteomes" id="UP000464186">
    <property type="component" value="Chromosome"/>
</dbReference>
<dbReference type="Pfam" id="PF01263">
    <property type="entry name" value="Aldose_epim"/>
    <property type="match status" value="1"/>
</dbReference>
<dbReference type="PANTHER" id="PTHR10091:SF0">
    <property type="entry name" value="GALACTOSE MUTAROTASE"/>
    <property type="match status" value="1"/>
</dbReference>
<dbReference type="InterPro" id="IPR037480">
    <property type="entry name" value="YihR-like"/>
</dbReference>
<dbReference type="GO" id="GO:0030246">
    <property type="term" value="F:carbohydrate binding"/>
    <property type="evidence" value="ECO:0007669"/>
    <property type="project" value="InterPro"/>
</dbReference>
<name>A0A6P1NR95_9MICC</name>
<dbReference type="InterPro" id="IPR008183">
    <property type="entry name" value="Aldose_1/G6P_1-epimerase"/>
</dbReference>
<gene>
    <name evidence="1" type="ORF">GU243_15715</name>
</gene>
<protein>
    <submittedName>
        <fullName evidence="1">Galactose mutarotase</fullName>
    </submittedName>
</protein>
<dbReference type="CDD" id="cd09022">
    <property type="entry name" value="Aldose_epim_Ec_YihR"/>
    <property type="match status" value="1"/>
</dbReference>
<evidence type="ECO:0000313" key="2">
    <source>
        <dbReference type="Proteomes" id="UP000464186"/>
    </source>
</evidence>
<sequence>MNGAEYGLRHGLYTALITARGAAVRVLQHGKRDLVVPFPASGPNPHFRGVIVAPWPNRIPDGKYAFDGTDYRVPVNEPARQCALHGFTPELDWTLEARTESALTMSSSIVPTPGYPFALTITAQYRLDSDGLHTSVTAANVGERAAPYGVCPHPYLRAGPAPLDEWSLEVPAGTFLEVTADRLLPLAARPVAGHEYDFRGGRVIGPTAIDHAFTDIAFDGGGEARVVVRDPGGTGVGMAWDRSCGWVQLYTGDTEPPLPTRLGLAVEPMTCPPDAFNTGTDLVRLEPGASHNASWRIFAT</sequence>
<dbReference type="KEGG" id="psey:GU243_15715"/>
<dbReference type="GO" id="GO:0004034">
    <property type="term" value="F:aldose 1-epimerase activity"/>
    <property type="evidence" value="ECO:0007669"/>
    <property type="project" value="TreeGrafter"/>
</dbReference>
<dbReference type="InterPro" id="IPR011013">
    <property type="entry name" value="Gal_mutarotase_sf_dom"/>
</dbReference>
<dbReference type="Gene3D" id="2.70.98.10">
    <property type="match status" value="1"/>
</dbReference>
<keyword evidence="2" id="KW-1185">Reference proteome</keyword>
<dbReference type="PANTHER" id="PTHR10091">
    <property type="entry name" value="ALDOSE-1-EPIMERASE"/>
    <property type="match status" value="1"/>
</dbReference>
<proteinExistence type="predicted"/>
<organism evidence="1 2">
    <name type="scientific">Pseudarthrobacter psychrotolerans</name>
    <dbReference type="NCBI Taxonomy" id="2697569"/>
    <lineage>
        <taxon>Bacteria</taxon>
        <taxon>Bacillati</taxon>
        <taxon>Actinomycetota</taxon>
        <taxon>Actinomycetes</taxon>
        <taxon>Micrococcales</taxon>
        <taxon>Micrococcaceae</taxon>
        <taxon>Pseudarthrobacter</taxon>
    </lineage>
</organism>
<evidence type="ECO:0000313" key="1">
    <source>
        <dbReference type="EMBL" id="QHK20920.1"/>
    </source>
</evidence>
<dbReference type="SUPFAM" id="SSF74650">
    <property type="entry name" value="Galactose mutarotase-like"/>
    <property type="match status" value="1"/>
</dbReference>
<dbReference type="GO" id="GO:0006006">
    <property type="term" value="P:glucose metabolic process"/>
    <property type="evidence" value="ECO:0007669"/>
    <property type="project" value="TreeGrafter"/>
</dbReference>
<accession>A0A6P1NR95</accession>
<dbReference type="InterPro" id="IPR014718">
    <property type="entry name" value="GH-type_carb-bd"/>
</dbReference>
<reference evidence="1 2" key="1">
    <citation type="submission" date="2020-01" db="EMBL/GenBank/DDBJ databases">
        <title>Pseudarthrobacter psychrotolerans sp. nov., isolated from antarctic soil.</title>
        <authorList>
            <person name="Shin Y."/>
            <person name="Park W."/>
        </authorList>
    </citation>
    <scope>NUCLEOTIDE SEQUENCE [LARGE SCALE GENOMIC DNA]</scope>
    <source>
        <strain evidence="1 2">YJ56</strain>
    </source>
</reference>
<dbReference type="AlphaFoldDB" id="A0A6P1NR95"/>
<dbReference type="GO" id="GO:0033499">
    <property type="term" value="P:galactose catabolic process via UDP-galactose, Leloir pathway"/>
    <property type="evidence" value="ECO:0007669"/>
    <property type="project" value="TreeGrafter"/>
</dbReference>
<dbReference type="EMBL" id="CP047898">
    <property type="protein sequence ID" value="QHK20920.1"/>
    <property type="molecule type" value="Genomic_DNA"/>
</dbReference>